<evidence type="ECO:0000313" key="3">
    <source>
        <dbReference type="Proteomes" id="UP000001312"/>
    </source>
</evidence>
<dbReference type="GeneID" id="5491212"/>
<name>A7EFA4_SCLS1</name>
<organism evidence="2 3">
    <name type="scientific">Sclerotinia sclerotiorum (strain ATCC 18683 / 1980 / Ss-1)</name>
    <name type="common">White mold</name>
    <name type="synonym">Whetzelinia sclerotiorum</name>
    <dbReference type="NCBI Taxonomy" id="665079"/>
    <lineage>
        <taxon>Eukaryota</taxon>
        <taxon>Fungi</taxon>
        <taxon>Dikarya</taxon>
        <taxon>Ascomycota</taxon>
        <taxon>Pezizomycotina</taxon>
        <taxon>Leotiomycetes</taxon>
        <taxon>Helotiales</taxon>
        <taxon>Sclerotiniaceae</taxon>
        <taxon>Sclerotinia</taxon>
    </lineage>
</organism>
<sequence>MTARTLAMQTQAGRSKRGSSEPPDRYRIHDVVYAFIKLMERKMPNSGYAKKYGDTRMQNGSLVIWICGVQVWLRRVLGTNDAGWKPEGEVFTAYAAVLQYWEWMCGWVFSYLESCVRKWDETRAAGMQKTGQNPVP</sequence>
<dbReference type="EMBL" id="CH476625">
    <property type="protein sequence ID" value="EDO01520.1"/>
    <property type="molecule type" value="Genomic_DNA"/>
</dbReference>
<dbReference type="AlphaFoldDB" id="A7EFA4"/>
<accession>A7EFA4</accession>
<keyword evidence="3" id="KW-1185">Reference proteome</keyword>
<gene>
    <name evidence="2" type="ORF">SS1G_03995</name>
</gene>
<proteinExistence type="predicted"/>
<evidence type="ECO:0000313" key="2">
    <source>
        <dbReference type="EMBL" id="EDO01520.1"/>
    </source>
</evidence>
<dbReference type="RefSeq" id="XP_001594188.1">
    <property type="nucleotide sequence ID" value="XM_001594138.1"/>
</dbReference>
<dbReference type="HOGENOM" id="CLU_1876673_0_0_1"/>
<dbReference type="InParanoid" id="A7EFA4"/>
<protein>
    <submittedName>
        <fullName evidence="2">Uncharacterized protein</fullName>
    </submittedName>
</protein>
<reference evidence="3" key="1">
    <citation type="journal article" date="2011" name="PLoS Genet.">
        <title>Genomic analysis of the necrotrophic fungal pathogens Sclerotinia sclerotiorum and Botrytis cinerea.</title>
        <authorList>
            <person name="Amselem J."/>
            <person name="Cuomo C.A."/>
            <person name="van Kan J.A."/>
            <person name="Viaud M."/>
            <person name="Benito E.P."/>
            <person name="Couloux A."/>
            <person name="Coutinho P.M."/>
            <person name="de Vries R.P."/>
            <person name="Dyer P.S."/>
            <person name="Fillinger S."/>
            <person name="Fournier E."/>
            <person name="Gout L."/>
            <person name="Hahn M."/>
            <person name="Kohn L."/>
            <person name="Lapalu N."/>
            <person name="Plummer K.M."/>
            <person name="Pradier J.M."/>
            <person name="Quevillon E."/>
            <person name="Sharon A."/>
            <person name="Simon A."/>
            <person name="ten Have A."/>
            <person name="Tudzynski B."/>
            <person name="Tudzynski P."/>
            <person name="Wincker P."/>
            <person name="Andrew M."/>
            <person name="Anthouard V."/>
            <person name="Beever R.E."/>
            <person name="Beffa R."/>
            <person name="Benoit I."/>
            <person name="Bouzid O."/>
            <person name="Brault B."/>
            <person name="Chen Z."/>
            <person name="Choquer M."/>
            <person name="Collemare J."/>
            <person name="Cotton P."/>
            <person name="Danchin E.G."/>
            <person name="Da Silva C."/>
            <person name="Gautier A."/>
            <person name="Giraud C."/>
            <person name="Giraud T."/>
            <person name="Gonzalez C."/>
            <person name="Grossetete S."/>
            <person name="Guldener U."/>
            <person name="Henrissat B."/>
            <person name="Howlett B.J."/>
            <person name="Kodira C."/>
            <person name="Kretschmer M."/>
            <person name="Lappartient A."/>
            <person name="Leroch M."/>
            <person name="Levis C."/>
            <person name="Mauceli E."/>
            <person name="Neuveglise C."/>
            <person name="Oeser B."/>
            <person name="Pearson M."/>
            <person name="Poulain J."/>
            <person name="Poussereau N."/>
            <person name="Quesneville H."/>
            <person name="Rascle C."/>
            <person name="Schumacher J."/>
            <person name="Segurens B."/>
            <person name="Sexton A."/>
            <person name="Silva E."/>
            <person name="Sirven C."/>
            <person name="Soanes D.M."/>
            <person name="Talbot N.J."/>
            <person name="Templeton M."/>
            <person name="Yandava C."/>
            <person name="Yarden O."/>
            <person name="Zeng Q."/>
            <person name="Rollins J.A."/>
            <person name="Lebrun M.H."/>
            <person name="Dickman M."/>
        </authorList>
    </citation>
    <scope>NUCLEOTIDE SEQUENCE [LARGE SCALE GENOMIC DNA]</scope>
    <source>
        <strain evidence="3">ATCC 18683 / 1980 / Ss-1</strain>
    </source>
</reference>
<dbReference type="Proteomes" id="UP000001312">
    <property type="component" value="Unassembled WGS sequence"/>
</dbReference>
<feature type="region of interest" description="Disordered" evidence="1">
    <location>
        <begin position="1"/>
        <end position="24"/>
    </location>
</feature>
<evidence type="ECO:0000256" key="1">
    <source>
        <dbReference type="SAM" id="MobiDB-lite"/>
    </source>
</evidence>
<dbReference type="KEGG" id="ssl:SS1G_03995"/>